<feature type="compositionally biased region" description="Low complexity" evidence="1">
    <location>
        <begin position="1"/>
        <end position="14"/>
    </location>
</feature>
<name>A0AAD5PJ17_9FUNG</name>
<accession>A0AAD5PJ17</accession>
<feature type="compositionally biased region" description="Basic and acidic residues" evidence="1">
    <location>
        <begin position="273"/>
        <end position="285"/>
    </location>
</feature>
<proteinExistence type="predicted"/>
<feature type="compositionally biased region" description="Low complexity" evidence="1">
    <location>
        <begin position="65"/>
        <end position="82"/>
    </location>
</feature>
<feature type="compositionally biased region" description="Polar residues" evidence="1">
    <location>
        <begin position="224"/>
        <end position="237"/>
    </location>
</feature>
<reference evidence="2" key="1">
    <citation type="journal article" date="2022" name="IScience">
        <title>Evolution of zygomycete secretomes and the origins of terrestrial fungal ecologies.</title>
        <authorList>
            <person name="Chang Y."/>
            <person name="Wang Y."/>
            <person name="Mondo S."/>
            <person name="Ahrendt S."/>
            <person name="Andreopoulos W."/>
            <person name="Barry K."/>
            <person name="Beard J."/>
            <person name="Benny G.L."/>
            <person name="Blankenship S."/>
            <person name="Bonito G."/>
            <person name="Cuomo C."/>
            <person name="Desiro A."/>
            <person name="Gervers K.A."/>
            <person name="Hundley H."/>
            <person name="Kuo A."/>
            <person name="LaButti K."/>
            <person name="Lang B.F."/>
            <person name="Lipzen A."/>
            <person name="O'Donnell K."/>
            <person name="Pangilinan J."/>
            <person name="Reynolds N."/>
            <person name="Sandor L."/>
            <person name="Smith M.E."/>
            <person name="Tsang A."/>
            <person name="Grigoriev I.V."/>
            <person name="Stajich J.E."/>
            <person name="Spatafora J.W."/>
        </authorList>
    </citation>
    <scope>NUCLEOTIDE SEQUENCE</scope>
    <source>
        <strain evidence="2">RSA 2281</strain>
    </source>
</reference>
<organism evidence="2 3">
    <name type="scientific">Phascolomyces articulosus</name>
    <dbReference type="NCBI Taxonomy" id="60185"/>
    <lineage>
        <taxon>Eukaryota</taxon>
        <taxon>Fungi</taxon>
        <taxon>Fungi incertae sedis</taxon>
        <taxon>Mucoromycota</taxon>
        <taxon>Mucoromycotina</taxon>
        <taxon>Mucoromycetes</taxon>
        <taxon>Mucorales</taxon>
        <taxon>Lichtheimiaceae</taxon>
        <taxon>Phascolomyces</taxon>
    </lineage>
</organism>
<comment type="caution">
    <text evidence="2">The sequence shown here is derived from an EMBL/GenBank/DDBJ whole genome shotgun (WGS) entry which is preliminary data.</text>
</comment>
<keyword evidence="3" id="KW-1185">Reference proteome</keyword>
<protein>
    <submittedName>
        <fullName evidence="2">Uncharacterized protein</fullName>
    </submittedName>
</protein>
<feature type="compositionally biased region" description="Low complexity" evidence="1">
    <location>
        <begin position="243"/>
        <end position="271"/>
    </location>
</feature>
<feature type="region of interest" description="Disordered" evidence="1">
    <location>
        <begin position="160"/>
        <end position="287"/>
    </location>
</feature>
<evidence type="ECO:0000313" key="2">
    <source>
        <dbReference type="EMBL" id="KAI9275676.1"/>
    </source>
</evidence>
<reference evidence="2" key="2">
    <citation type="submission" date="2023-02" db="EMBL/GenBank/DDBJ databases">
        <authorList>
            <consortium name="DOE Joint Genome Institute"/>
            <person name="Mondo S.J."/>
            <person name="Chang Y."/>
            <person name="Wang Y."/>
            <person name="Ahrendt S."/>
            <person name="Andreopoulos W."/>
            <person name="Barry K."/>
            <person name="Beard J."/>
            <person name="Benny G.L."/>
            <person name="Blankenship S."/>
            <person name="Bonito G."/>
            <person name="Cuomo C."/>
            <person name="Desiro A."/>
            <person name="Gervers K.A."/>
            <person name="Hundley H."/>
            <person name="Kuo A."/>
            <person name="LaButti K."/>
            <person name="Lang B.F."/>
            <person name="Lipzen A."/>
            <person name="O'Donnell K."/>
            <person name="Pangilinan J."/>
            <person name="Reynolds N."/>
            <person name="Sandor L."/>
            <person name="Smith M.W."/>
            <person name="Tsang A."/>
            <person name="Grigoriev I.V."/>
            <person name="Stajich J.E."/>
            <person name="Spatafora J.W."/>
        </authorList>
    </citation>
    <scope>NUCLEOTIDE SEQUENCE</scope>
    <source>
        <strain evidence="2">RSA 2281</strain>
    </source>
</reference>
<feature type="compositionally biased region" description="Low complexity" evidence="1">
    <location>
        <begin position="112"/>
        <end position="125"/>
    </location>
</feature>
<sequence>MSTLSTNSTSSALSPKLSNFRGRSTSFSSAPQASVNVPHTPSHYRSVSMSSQSSFGVPGIAGNKQQPHQQQQQQTLTTPSSSRLRHRKSHSADLHHLATDVPDVYVDQYGTSSGNSNDNNSRRNSLTPSVVIRPPIVLPSQREMNRRSLDITNDWMLANSGKPSYHHHHQQQPSQYAGTGRPASFGSLHTNHMNISTSNIHINNNSNNNTNNNNNNNVGHSRPIISTTFPTISNSSPLPGFCTSPPTSTTSHHSNNSGGLSSPPSSSSPSSIRKFEHHTTNDARRLARSLSSTSSLFSKKLNHPPEIINIRNKPDGLRRPASICIDPRSMHHDDEDETEDDLMGDFLRGLQSLDGDIVGERTGSYRTVRRL</sequence>
<feature type="region of interest" description="Disordered" evidence="1">
    <location>
        <begin position="1"/>
        <end position="128"/>
    </location>
</feature>
<dbReference type="AlphaFoldDB" id="A0AAD5PJ17"/>
<gene>
    <name evidence="2" type="ORF">BDA99DRAFT_193728</name>
</gene>
<evidence type="ECO:0000313" key="3">
    <source>
        <dbReference type="Proteomes" id="UP001209540"/>
    </source>
</evidence>
<feature type="compositionally biased region" description="Low complexity" evidence="1">
    <location>
        <begin position="43"/>
        <end position="54"/>
    </location>
</feature>
<dbReference type="EMBL" id="JAIXMP010000003">
    <property type="protein sequence ID" value="KAI9275676.1"/>
    <property type="molecule type" value="Genomic_DNA"/>
</dbReference>
<evidence type="ECO:0000256" key="1">
    <source>
        <dbReference type="SAM" id="MobiDB-lite"/>
    </source>
</evidence>
<feature type="compositionally biased region" description="Low complexity" evidence="1">
    <location>
        <begin position="191"/>
        <end position="217"/>
    </location>
</feature>
<dbReference type="Proteomes" id="UP001209540">
    <property type="component" value="Unassembled WGS sequence"/>
</dbReference>
<feature type="compositionally biased region" description="Polar residues" evidence="1">
    <location>
        <begin position="21"/>
        <end position="39"/>
    </location>
</feature>